<dbReference type="EMBL" id="APMM01000055">
    <property type="protein sequence ID" value="ENN95675.1"/>
    <property type="molecule type" value="Genomic_DNA"/>
</dbReference>
<protein>
    <submittedName>
        <fullName evidence="2">Glucose-methanol-choline oxidoreductase</fullName>
    </submittedName>
</protein>
<accession>N6VP80</accession>
<dbReference type="PROSITE" id="PS51379">
    <property type="entry name" value="4FE4S_FER_2"/>
    <property type="match status" value="1"/>
</dbReference>
<dbReference type="Gene3D" id="3.50.50.60">
    <property type="entry name" value="FAD/NAD(P)-binding domain"/>
    <property type="match status" value="1"/>
</dbReference>
<evidence type="ECO:0000313" key="2">
    <source>
        <dbReference type="EMBL" id="ENN95675.1"/>
    </source>
</evidence>
<dbReference type="SUPFAM" id="SSF51905">
    <property type="entry name" value="FAD/NAD(P)-binding domain"/>
    <property type="match status" value="1"/>
</dbReference>
<proteinExistence type="predicted"/>
<dbReference type="STRING" id="1069083.GCA_000371805_00601"/>
<dbReference type="AlphaFoldDB" id="N6VP80"/>
<gene>
    <name evidence="2" type="ORF">J422_06593</name>
</gene>
<dbReference type="Proteomes" id="UP000053695">
    <property type="component" value="Unassembled WGS sequence"/>
</dbReference>
<comment type="caution">
    <text evidence="2">The sequence shown here is derived from an EMBL/GenBank/DDBJ whole genome shotgun (WGS) entry which is preliminary data.</text>
</comment>
<evidence type="ECO:0000259" key="1">
    <source>
        <dbReference type="PROSITE" id="PS51379"/>
    </source>
</evidence>
<organism evidence="2 3">
    <name type="scientific">Methanocaldococcus villosus KIN24-T80</name>
    <dbReference type="NCBI Taxonomy" id="1069083"/>
    <lineage>
        <taxon>Archaea</taxon>
        <taxon>Methanobacteriati</taxon>
        <taxon>Methanobacteriota</taxon>
        <taxon>Methanomada group</taxon>
        <taxon>Methanococci</taxon>
        <taxon>Methanococcales</taxon>
        <taxon>Methanocaldococcaceae</taxon>
        <taxon>Methanocaldococcus</taxon>
    </lineage>
</organism>
<dbReference type="InterPro" id="IPR036188">
    <property type="entry name" value="FAD/NAD-bd_sf"/>
</dbReference>
<sequence length="368" mass="41715">MYHYAIIGSGVAGATIAKELNDNVVILEKGDVAKYISEGDHVEVSYVCGLGGSGVFSLGNAMKVKLKGYKINKEIYKEIWEELKINVPNDDFLSKIDRELLSMGFKKMEKFIDFKKCNRCGKCAKKFCKAKWNPLNYLKGSKADIIKNFEIREIIREKDYFIINSKNRKIKAKNIIISAGGINSPRILRKLTKDDFGNGFFVDTFITVGGVLENSYLNENIPMLVYRDYKDFIISPHYTNLLYEEIKKENDVKEKDIMGLMIKIRDSLEGEILENDIKKEIAVNDIKLLAKGVSKATKFLNKLGIDEIYSTRARGSHPGGSLREIKDFEVMDNVYVCDASILKEPLGKPPIISIIALSKIFVRNYLMG</sequence>
<dbReference type="PATRIC" id="fig|1069083.5.peg.1283"/>
<name>N6VP80_9EURY</name>
<reference evidence="2 3" key="1">
    <citation type="journal article" date="2013" name="Genome Announc.">
        <title>Draft Genome Sequence of a Highly Flagellated, Fast-Swimming Archaeon, Methanocaldococcus villosus Strain KIN24-T80 (DSM 22612).</title>
        <authorList>
            <person name="Thennarasu S."/>
            <person name="Polireddy D."/>
            <person name="Antony A."/>
            <person name="Yada M.R."/>
            <person name="Algarawi S."/>
            <person name="Sivakumar N."/>
        </authorList>
    </citation>
    <scope>NUCLEOTIDE SEQUENCE [LARGE SCALE GENOMIC DNA]</scope>
    <source>
        <strain evidence="2 3">KIN24-T80</strain>
    </source>
</reference>
<dbReference type="OrthoDB" id="346033at2157"/>
<dbReference type="RefSeq" id="WP_004593725.1">
    <property type="nucleotide sequence ID" value="NZ_APMM01000055.1"/>
</dbReference>
<feature type="domain" description="4Fe-4S ferredoxin-type" evidence="1">
    <location>
        <begin position="108"/>
        <end position="138"/>
    </location>
</feature>
<dbReference type="InterPro" id="IPR017896">
    <property type="entry name" value="4Fe4S_Fe-S-bd"/>
</dbReference>
<keyword evidence="3" id="KW-1185">Reference proteome</keyword>
<evidence type="ECO:0000313" key="3">
    <source>
        <dbReference type="Proteomes" id="UP000053695"/>
    </source>
</evidence>